<dbReference type="Gene3D" id="3.20.20.70">
    <property type="entry name" value="Aldolase class I"/>
    <property type="match status" value="1"/>
</dbReference>
<evidence type="ECO:0000313" key="11">
    <source>
        <dbReference type="Proteomes" id="UP000053732"/>
    </source>
</evidence>
<dbReference type="SUPFAM" id="SSF51395">
    <property type="entry name" value="FMN-linked oxidoreductases"/>
    <property type="match status" value="1"/>
</dbReference>
<dbReference type="InterPro" id="IPR008259">
    <property type="entry name" value="FMN_hydac_DH_AS"/>
</dbReference>
<evidence type="ECO:0000256" key="6">
    <source>
        <dbReference type="RuleBase" id="RU362121"/>
    </source>
</evidence>
<keyword evidence="5 6" id="KW-0408">Iron</keyword>
<evidence type="ECO:0000256" key="1">
    <source>
        <dbReference type="ARBA" id="ARBA00001917"/>
    </source>
</evidence>
<feature type="region of interest" description="Disordered" evidence="7">
    <location>
        <begin position="84"/>
        <end position="111"/>
    </location>
</feature>
<protein>
    <submittedName>
        <fullName evidence="10">Cytochrome b5</fullName>
    </submittedName>
</protein>
<evidence type="ECO:0000256" key="3">
    <source>
        <dbReference type="ARBA" id="ARBA00022723"/>
    </source>
</evidence>
<evidence type="ECO:0000256" key="2">
    <source>
        <dbReference type="ARBA" id="ARBA00022617"/>
    </source>
</evidence>
<keyword evidence="11" id="KW-1185">Reference proteome</keyword>
<dbReference type="Pfam" id="PF00173">
    <property type="entry name" value="Cyt-b5"/>
    <property type="match status" value="1"/>
</dbReference>
<dbReference type="InterPro" id="IPR037396">
    <property type="entry name" value="FMN_HAD"/>
</dbReference>
<evidence type="ECO:0000259" key="8">
    <source>
        <dbReference type="PROSITE" id="PS50255"/>
    </source>
</evidence>
<dbReference type="PRINTS" id="PR00363">
    <property type="entry name" value="CYTOCHROMEB5"/>
</dbReference>
<sequence length="479" mass="52599">MESLRICERSEVAEHKSLQSCWVIIDQIVYDLTSFVEFHPGGSRIILQYGGRDATQAFKVIHSSDTLQKYIKIEDIVGKVDTPTPIPKMSVKTPETKESNGEISSPSPTPKLRLRSILNMSDFEVAASQRLSPKAFAFFKAGAEDEKTEQWNRNSWQIARFRPRILRPVESIDLSTTILGTKVSVPFFIGPAGGGKLAHPAGEVLMTKAAAKNGVLHWVCNMAGCTQEEMASARAPNQNTYWQIYAKANLEVTEKEIKRAIELGYKGFALTVDAIRAGKRERDLRMEAAEYEASHSDQPEDGEDDTPATGGISAQRGAVISSFDWDSAITWLRGLTDLPIAIKGIQCWEDAALCMKYGVHPWLSNHGGRQLEGAPSAIETLIEIRQNAPEVFDKCEVIVDGGIMRGSDVVKAIALGAKGVAIGRAFLYSLAFGETGVSKAIQILRAEMETTMALLGVIRIEDLNPSFVAIRDSAVWSRL</sequence>
<evidence type="ECO:0000313" key="10">
    <source>
        <dbReference type="EMBL" id="CRL25916.1"/>
    </source>
</evidence>
<dbReference type="InterPro" id="IPR001199">
    <property type="entry name" value="Cyt_B5-like_heme/steroid-bd"/>
</dbReference>
<keyword evidence="2 6" id="KW-0349">Heme</keyword>
<accession>A0A0G4PI98</accession>
<dbReference type="Proteomes" id="UP000053732">
    <property type="component" value="Unassembled WGS sequence"/>
</dbReference>
<dbReference type="InterPro" id="IPR000262">
    <property type="entry name" value="FMN-dep_DH"/>
</dbReference>
<dbReference type="InterPro" id="IPR037458">
    <property type="entry name" value="L-MDH/L-LDH_FMN-bd"/>
</dbReference>
<dbReference type="PROSITE" id="PS50255">
    <property type="entry name" value="CYTOCHROME_B5_2"/>
    <property type="match status" value="1"/>
</dbReference>
<dbReference type="SUPFAM" id="SSF55856">
    <property type="entry name" value="Cytochrome b5-like heme/steroid binding domain"/>
    <property type="match status" value="1"/>
</dbReference>
<dbReference type="EMBL" id="HG793149">
    <property type="protein sequence ID" value="CRL25916.1"/>
    <property type="molecule type" value="Genomic_DNA"/>
</dbReference>
<reference evidence="10 11" key="1">
    <citation type="journal article" date="2014" name="Nat. Commun.">
        <title>Multiple recent horizontal transfers of a large genomic region in cheese making fungi.</title>
        <authorList>
            <person name="Cheeseman K."/>
            <person name="Ropars J."/>
            <person name="Renault P."/>
            <person name="Dupont J."/>
            <person name="Gouzy J."/>
            <person name="Branca A."/>
            <person name="Abraham A.L."/>
            <person name="Ceppi M."/>
            <person name="Conseiller E."/>
            <person name="Debuchy R."/>
            <person name="Malagnac F."/>
            <person name="Goarin A."/>
            <person name="Silar P."/>
            <person name="Lacoste S."/>
            <person name="Sallet E."/>
            <person name="Bensimon A."/>
            <person name="Giraud T."/>
            <person name="Brygoo Y."/>
        </authorList>
    </citation>
    <scope>NUCLEOTIDE SEQUENCE [LARGE SCALE GENOMIC DNA]</scope>
    <source>
        <strain evidence="11">FM 013</strain>
    </source>
</reference>
<evidence type="ECO:0000256" key="5">
    <source>
        <dbReference type="ARBA" id="ARBA00023004"/>
    </source>
</evidence>
<evidence type="ECO:0000256" key="4">
    <source>
        <dbReference type="ARBA" id="ARBA00023002"/>
    </source>
</evidence>
<feature type="region of interest" description="Disordered" evidence="7">
    <location>
        <begin position="289"/>
        <end position="311"/>
    </location>
</feature>
<dbReference type="InterPro" id="IPR036400">
    <property type="entry name" value="Cyt_B5-like_heme/steroid_sf"/>
</dbReference>
<organism evidence="10 11">
    <name type="scientific">Penicillium camemberti (strain FM 013)</name>
    <dbReference type="NCBI Taxonomy" id="1429867"/>
    <lineage>
        <taxon>Eukaryota</taxon>
        <taxon>Fungi</taxon>
        <taxon>Dikarya</taxon>
        <taxon>Ascomycota</taxon>
        <taxon>Pezizomycotina</taxon>
        <taxon>Eurotiomycetes</taxon>
        <taxon>Eurotiomycetidae</taxon>
        <taxon>Eurotiales</taxon>
        <taxon>Aspergillaceae</taxon>
        <taxon>Penicillium</taxon>
    </lineage>
</organism>
<dbReference type="CDD" id="cd02922">
    <property type="entry name" value="FCB2_FMN"/>
    <property type="match status" value="1"/>
</dbReference>
<dbReference type="Gene3D" id="3.10.120.10">
    <property type="entry name" value="Cytochrome b5-like heme/steroid binding domain"/>
    <property type="match status" value="1"/>
</dbReference>
<dbReference type="InterPro" id="IPR018506">
    <property type="entry name" value="Cyt_B5_heme-BS"/>
</dbReference>
<comment type="cofactor">
    <cofactor evidence="1">
        <name>FMN</name>
        <dbReference type="ChEBI" id="CHEBI:58210"/>
    </cofactor>
</comment>
<keyword evidence="3 6" id="KW-0479">Metal-binding</keyword>
<dbReference type="PROSITE" id="PS00191">
    <property type="entry name" value="CYTOCHROME_B5_1"/>
    <property type="match status" value="1"/>
</dbReference>
<dbReference type="Pfam" id="PF01070">
    <property type="entry name" value="FMN_dh"/>
    <property type="match status" value="1"/>
</dbReference>
<proteinExistence type="inferred from homology"/>
<dbReference type="GO" id="GO:0046872">
    <property type="term" value="F:metal ion binding"/>
    <property type="evidence" value="ECO:0007669"/>
    <property type="project" value="UniProtKB-UniRule"/>
</dbReference>
<dbReference type="PROSITE" id="PS51349">
    <property type="entry name" value="FMN_HYDROXY_ACID_DH_2"/>
    <property type="match status" value="1"/>
</dbReference>
<dbReference type="InterPro" id="IPR013785">
    <property type="entry name" value="Aldolase_TIM"/>
</dbReference>
<comment type="similarity">
    <text evidence="6">Belongs to the cytochrome b5 family.</text>
</comment>
<dbReference type="PANTHER" id="PTHR10578">
    <property type="entry name" value="S -2-HYDROXY-ACID OXIDASE-RELATED"/>
    <property type="match status" value="1"/>
</dbReference>
<feature type="compositionally biased region" description="Basic and acidic residues" evidence="7">
    <location>
        <begin position="289"/>
        <end position="298"/>
    </location>
</feature>
<keyword evidence="4" id="KW-0560">Oxidoreductase</keyword>
<dbReference type="PROSITE" id="PS00557">
    <property type="entry name" value="FMN_HYDROXY_ACID_DH_1"/>
    <property type="match status" value="1"/>
</dbReference>
<dbReference type="SMART" id="SM01117">
    <property type="entry name" value="Cyt-b5"/>
    <property type="match status" value="1"/>
</dbReference>
<dbReference type="STRING" id="1429867.A0A0G4PI98"/>
<feature type="domain" description="Cytochrome b5 heme-binding" evidence="8">
    <location>
        <begin position="4"/>
        <end position="81"/>
    </location>
</feature>
<evidence type="ECO:0000259" key="9">
    <source>
        <dbReference type="PROSITE" id="PS51349"/>
    </source>
</evidence>
<evidence type="ECO:0000256" key="7">
    <source>
        <dbReference type="SAM" id="MobiDB-lite"/>
    </source>
</evidence>
<dbReference type="GO" id="GO:0016491">
    <property type="term" value="F:oxidoreductase activity"/>
    <property type="evidence" value="ECO:0007669"/>
    <property type="project" value="UniProtKB-KW"/>
</dbReference>
<dbReference type="GO" id="GO:0020037">
    <property type="term" value="F:heme binding"/>
    <property type="evidence" value="ECO:0007669"/>
    <property type="project" value="UniProtKB-UniRule"/>
</dbReference>
<dbReference type="AlphaFoldDB" id="A0A0G4PI98"/>
<dbReference type="PANTHER" id="PTHR10578:SF104">
    <property type="entry name" value="CYTOCHROME B2, MITOCHONDRIAL-RELATED"/>
    <property type="match status" value="1"/>
</dbReference>
<name>A0A0G4PI98_PENC3</name>
<gene>
    <name evidence="10" type="ORF">PCAMFM013_S016g000197</name>
</gene>
<feature type="domain" description="FMN hydroxy acid dehydrogenase" evidence="9">
    <location>
        <begin position="112"/>
        <end position="473"/>
    </location>
</feature>